<dbReference type="InterPro" id="IPR029072">
    <property type="entry name" value="YebC-like"/>
</dbReference>
<feature type="domain" description="TACO1/YebC-like N-terminal" evidence="3">
    <location>
        <begin position="52"/>
        <end position="121"/>
    </location>
</feature>
<evidence type="ECO:0000259" key="3">
    <source>
        <dbReference type="Pfam" id="PF20772"/>
    </source>
</evidence>
<dbReference type="HAMAP" id="MF_00693">
    <property type="entry name" value="Transcrip_reg_TACO1"/>
    <property type="match status" value="1"/>
</dbReference>
<dbReference type="InterPro" id="IPR048300">
    <property type="entry name" value="TACO1_YebC-like_2nd/3rd_dom"/>
</dbReference>
<organism evidence="4">
    <name type="scientific">Corethron hystrix</name>
    <dbReference type="NCBI Taxonomy" id="216773"/>
    <lineage>
        <taxon>Eukaryota</taxon>
        <taxon>Sar</taxon>
        <taxon>Stramenopiles</taxon>
        <taxon>Ochrophyta</taxon>
        <taxon>Bacillariophyta</taxon>
        <taxon>Coscinodiscophyceae</taxon>
        <taxon>Corethrophycidae</taxon>
        <taxon>Corethrales</taxon>
        <taxon>Corethraceae</taxon>
        <taxon>Corethron</taxon>
    </lineage>
</organism>
<dbReference type="SUPFAM" id="SSF75625">
    <property type="entry name" value="YebC-like"/>
    <property type="match status" value="1"/>
</dbReference>
<dbReference type="InterPro" id="IPR049083">
    <property type="entry name" value="TACO1_YebC_N"/>
</dbReference>
<dbReference type="InterPro" id="IPR026564">
    <property type="entry name" value="Transcrip_reg_TACO1-like_dom3"/>
</dbReference>
<evidence type="ECO:0000259" key="2">
    <source>
        <dbReference type="Pfam" id="PF01709"/>
    </source>
</evidence>
<dbReference type="NCBIfam" id="NF009044">
    <property type="entry name" value="PRK12378.1"/>
    <property type="match status" value="1"/>
</dbReference>
<dbReference type="InterPro" id="IPR002876">
    <property type="entry name" value="Transcrip_reg_TACO1-like"/>
</dbReference>
<dbReference type="PANTHER" id="PTHR12532">
    <property type="entry name" value="TRANSLATIONAL ACTIVATOR OF CYTOCHROME C OXIDASE 1"/>
    <property type="match status" value="1"/>
</dbReference>
<evidence type="ECO:0000256" key="1">
    <source>
        <dbReference type="ARBA" id="ARBA00008724"/>
    </source>
</evidence>
<dbReference type="AlphaFoldDB" id="A0A7S1FKV3"/>
<evidence type="ECO:0008006" key="5">
    <source>
        <dbReference type="Google" id="ProtNLM"/>
    </source>
</evidence>
<protein>
    <recommendedName>
        <fullName evidence="5">Transcriptional regulatory protein</fullName>
    </recommendedName>
</protein>
<evidence type="ECO:0000313" key="4">
    <source>
        <dbReference type="EMBL" id="CAD8874541.1"/>
    </source>
</evidence>
<dbReference type="EMBL" id="HBFR01002594">
    <property type="protein sequence ID" value="CAD8874541.1"/>
    <property type="molecule type" value="Transcribed_RNA"/>
</dbReference>
<comment type="similarity">
    <text evidence="1">Belongs to the TACO1 family.</text>
</comment>
<dbReference type="PANTHER" id="PTHR12532:SF0">
    <property type="entry name" value="TRANSLATIONAL ACTIVATOR OF CYTOCHROME C OXIDASE 1"/>
    <property type="match status" value="1"/>
</dbReference>
<dbReference type="Pfam" id="PF20772">
    <property type="entry name" value="TACO1_YebC_N"/>
    <property type="match status" value="1"/>
</dbReference>
<dbReference type="Pfam" id="PF01709">
    <property type="entry name" value="Transcrip_reg"/>
    <property type="match status" value="1"/>
</dbReference>
<dbReference type="GO" id="GO:0005737">
    <property type="term" value="C:cytoplasm"/>
    <property type="evidence" value="ECO:0007669"/>
    <property type="project" value="UniProtKB-ARBA"/>
</dbReference>
<dbReference type="Gene3D" id="3.30.70.980">
    <property type="match status" value="2"/>
</dbReference>
<accession>A0A7S1FKV3</accession>
<name>A0A7S1FKV3_9STRA</name>
<sequence length="288" mass="31079">MMASAIYISSALGFFHPSSSFTSLSHRVVHQSTQSRVPAFSRRTSLYMGRAAAVRAATKGKTDAKKAKINGQFGKKIIMAVKQGGSPDPVANRQLGDVIKQAKTNSVPADNIARAIKRASESSGGADFSESIFECYAQGGASMIVNVLTDNPNRAAAEIKNCFKKNDAKVAESGSVLFMYDRKGVLEVESELDEDGLLDAAIEAGCDDYEVVEGAEEGKFVIRVEPTEVSAMKNALASMEIEPKKVGLAHISKAPMECSEEDFEKNMDLIDALEELDDVDEIEHNMSN</sequence>
<gene>
    <name evidence="4" type="ORF">CHYS00102_LOCUS1716</name>
</gene>
<dbReference type="InterPro" id="IPR017856">
    <property type="entry name" value="Integrase-like_N"/>
</dbReference>
<dbReference type="Gene3D" id="1.10.10.200">
    <property type="match status" value="1"/>
</dbReference>
<reference evidence="4" key="1">
    <citation type="submission" date="2021-01" db="EMBL/GenBank/DDBJ databases">
        <authorList>
            <person name="Corre E."/>
            <person name="Pelletier E."/>
            <person name="Niang G."/>
            <person name="Scheremetjew M."/>
            <person name="Finn R."/>
            <person name="Kale V."/>
            <person name="Holt S."/>
            <person name="Cochrane G."/>
            <person name="Meng A."/>
            <person name="Brown T."/>
            <person name="Cohen L."/>
        </authorList>
    </citation>
    <scope>NUCLEOTIDE SEQUENCE</scope>
    <source>
        <strain evidence="4">308</strain>
    </source>
</reference>
<dbReference type="NCBIfam" id="TIGR01033">
    <property type="entry name" value="YebC/PmpR family DNA-binding transcriptional regulator"/>
    <property type="match status" value="1"/>
</dbReference>
<feature type="domain" description="TACO1/YebC-like second and third" evidence="2">
    <location>
        <begin position="129"/>
        <end position="286"/>
    </location>
</feature>
<proteinExistence type="inferred from homology"/>